<dbReference type="CDD" id="cd02851">
    <property type="entry name" value="E_set_GO_C"/>
    <property type="match status" value="1"/>
</dbReference>
<dbReference type="Proteomes" id="UP000605986">
    <property type="component" value="Unassembled WGS sequence"/>
</dbReference>
<dbReference type="Gene3D" id="2.60.40.10">
    <property type="entry name" value="Immunoglobulins"/>
    <property type="match status" value="1"/>
</dbReference>
<protein>
    <submittedName>
        <fullName evidence="3">Galactose oxidase</fullName>
    </submittedName>
</protein>
<dbReference type="InterPro" id="IPR015202">
    <property type="entry name" value="GO-like_E_set"/>
</dbReference>
<dbReference type="PANTHER" id="PTHR32208">
    <property type="entry name" value="SECRETED PROTEIN-RELATED"/>
    <property type="match status" value="1"/>
</dbReference>
<dbReference type="InterPro" id="IPR037293">
    <property type="entry name" value="Gal_Oxidase_central_sf"/>
</dbReference>
<dbReference type="InterPro" id="IPR008979">
    <property type="entry name" value="Galactose-bd-like_sf"/>
</dbReference>
<organism evidence="3 4">
    <name type="scientific">Fusarium austroafricanum</name>
    <dbReference type="NCBI Taxonomy" id="2364996"/>
    <lineage>
        <taxon>Eukaryota</taxon>
        <taxon>Fungi</taxon>
        <taxon>Dikarya</taxon>
        <taxon>Ascomycota</taxon>
        <taxon>Pezizomycotina</taxon>
        <taxon>Sordariomycetes</taxon>
        <taxon>Hypocreomycetidae</taxon>
        <taxon>Hypocreales</taxon>
        <taxon>Nectriaceae</taxon>
        <taxon>Fusarium</taxon>
        <taxon>Fusarium concolor species complex</taxon>
    </lineage>
</organism>
<dbReference type="SMART" id="SM00231">
    <property type="entry name" value="FA58C"/>
    <property type="match status" value="1"/>
</dbReference>
<feature type="signal peptide" evidence="1">
    <location>
        <begin position="1"/>
        <end position="23"/>
    </location>
</feature>
<dbReference type="PANTHER" id="PTHR32208:SF68">
    <property type="entry name" value="GALACTOSE OXIDASE"/>
    <property type="match status" value="1"/>
</dbReference>
<gene>
    <name evidence="3" type="ORF">F53441_9212</name>
</gene>
<proteinExistence type="predicted"/>
<dbReference type="OrthoDB" id="2019572at2759"/>
<dbReference type="InterPro" id="IPR013783">
    <property type="entry name" value="Ig-like_fold"/>
</dbReference>
<reference evidence="3" key="1">
    <citation type="submission" date="2020-01" db="EMBL/GenBank/DDBJ databases">
        <title>Identification and distribution of gene clusters putatively required for synthesis of sphingolipid metabolism inhibitors in phylogenetically diverse species of the filamentous fungus Fusarium.</title>
        <authorList>
            <person name="Kim H.-S."/>
            <person name="Busman M."/>
            <person name="Brown D.W."/>
            <person name="Divon H."/>
            <person name="Uhlig S."/>
            <person name="Proctor R.H."/>
        </authorList>
    </citation>
    <scope>NUCLEOTIDE SEQUENCE</scope>
    <source>
        <strain evidence="3">NRRL 53441</strain>
    </source>
</reference>
<evidence type="ECO:0000256" key="1">
    <source>
        <dbReference type="SAM" id="SignalP"/>
    </source>
</evidence>
<dbReference type="Pfam" id="PF00754">
    <property type="entry name" value="F5_F8_type_C"/>
    <property type="match status" value="1"/>
</dbReference>
<dbReference type="InterPro" id="IPR000421">
    <property type="entry name" value="FA58C"/>
</dbReference>
<dbReference type="InterPro" id="IPR014756">
    <property type="entry name" value="Ig_E-set"/>
</dbReference>
<dbReference type="AlphaFoldDB" id="A0A8H4NTJ7"/>
<dbReference type="Gene3D" id="2.130.10.80">
    <property type="entry name" value="Galactose oxidase/kelch, beta-propeller"/>
    <property type="match status" value="1"/>
</dbReference>
<dbReference type="SUPFAM" id="SSF81296">
    <property type="entry name" value="E set domains"/>
    <property type="match status" value="1"/>
</dbReference>
<keyword evidence="4" id="KW-1185">Reference proteome</keyword>
<dbReference type="InterPro" id="IPR006652">
    <property type="entry name" value="Kelch_1"/>
</dbReference>
<feature type="domain" description="F5/8 type C" evidence="2">
    <location>
        <begin position="42"/>
        <end position="190"/>
    </location>
</feature>
<name>A0A8H4NTJ7_9HYPO</name>
<dbReference type="Pfam" id="PF09118">
    <property type="entry name" value="GO-like_E_set"/>
    <property type="match status" value="1"/>
</dbReference>
<accession>A0A8H4NTJ7</accession>
<feature type="chain" id="PRO_5034508243" evidence="1">
    <location>
        <begin position="24"/>
        <end position="682"/>
    </location>
</feature>
<evidence type="ECO:0000259" key="2">
    <source>
        <dbReference type="PROSITE" id="PS50022"/>
    </source>
</evidence>
<dbReference type="SUPFAM" id="SSF49785">
    <property type="entry name" value="Galactose-binding domain-like"/>
    <property type="match status" value="1"/>
</dbReference>
<evidence type="ECO:0000313" key="3">
    <source>
        <dbReference type="EMBL" id="KAF4447225.1"/>
    </source>
</evidence>
<dbReference type="InterPro" id="IPR011043">
    <property type="entry name" value="Gal_Oxase/kelch_b-propeller"/>
</dbReference>
<keyword evidence="1" id="KW-0732">Signal</keyword>
<dbReference type="Gene3D" id="2.60.120.260">
    <property type="entry name" value="Galactose-binding domain-like"/>
    <property type="match status" value="1"/>
</dbReference>
<dbReference type="Pfam" id="PF01344">
    <property type="entry name" value="Kelch_1"/>
    <property type="match status" value="1"/>
</dbReference>
<dbReference type="SUPFAM" id="SSF50965">
    <property type="entry name" value="Galactose oxidase, central domain"/>
    <property type="match status" value="1"/>
</dbReference>
<comment type="caution">
    <text evidence="3">The sequence shown here is derived from an EMBL/GenBank/DDBJ whole genome shotgun (WGS) entry which is preliminary data.</text>
</comment>
<dbReference type="PROSITE" id="PS50022">
    <property type="entry name" value="FA58C_3"/>
    <property type="match status" value="1"/>
</dbReference>
<dbReference type="EMBL" id="JAADJG010000411">
    <property type="protein sequence ID" value="KAF4447225.1"/>
    <property type="molecule type" value="Genomic_DNA"/>
</dbReference>
<evidence type="ECO:0000313" key="4">
    <source>
        <dbReference type="Proteomes" id="UP000605986"/>
    </source>
</evidence>
<dbReference type="SMART" id="SM00612">
    <property type="entry name" value="Kelch"/>
    <property type="match status" value="3"/>
</dbReference>
<sequence>MLTINGLGRLALSLALSFGQVDAVAVPNPSLGHIGSSHFAARSAPSLGTTIDRSGWKVTCDSYHQGDECAKAIDGDTNTFWHTEWSDTNNPKPPHTITVDMGSIKNVNSISMLPRQDGSPNGFISGHRLFLSTDGKNWGSPVAFGTWFGDKTQKVSNFETKPARYVRLVALSEANGNPWTSIAELNVYQAGSYTKPAPGIGQWGPTLDFPIVPVAAAVEPTSGKVLVFSSWKYDSFGGSPGSYTLTSIWDPKTGQITQRTVSNTDHDMFCPGISMDGTGEIIVTGGNSAAKTSLYDSPSDSWIPGPDMKIPRGYQSSATLSDGAVFTIGGSWSGGSFEKNGEVYDPSRKTWTLLSNALTKPMLTNDKQGIYRADNHAWLFGWKSGTVFQAGPSTAMNWYYTSGKGDTKSAGKRQSNRGVAPDQMCGDAVMYDAVKGKILTFGGAPSYQDTDATADAHIITIGNPGTQASVVFASNGLWYPRTFHTSVVLPDGTTFITGGQSYGVPFADTTAQLTPELYNPDTDTFYKQQPNSIVRVYHSVALLLPDATVFNGGGGLCGDCNTNHFDAQIFTPAYLLNKDGSRAARPKISSVSQKTLKPGDTLSITTDSAIKSASLVRYGTSTHTVNTDQRRIPLTLRNNGNNKYSFATPSDAGIILPGYWMLFVMNSAGVPSVATTVQVKGR</sequence>